<evidence type="ECO:0000256" key="1">
    <source>
        <dbReference type="SAM" id="MobiDB-lite"/>
    </source>
</evidence>
<gene>
    <name evidence="2" type="ORF">OHV25_23325</name>
</gene>
<organism evidence="2">
    <name type="scientific">Streptomyces sp. NBC_00060</name>
    <dbReference type="NCBI Taxonomy" id="2975636"/>
    <lineage>
        <taxon>Bacteria</taxon>
        <taxon>Bacillati</taxon>
        <taxon>Actinomycetota</taxon>
        <taxon>Actinomycetes</taxon>
        <taxon>Kitasatosporales</taxon>
        <taxon>Streptomycetaceae</taxon>
        <taxon>Streptomyces</taxon>
    </lineage>
</organism>
<evidence type="ECO:0000313" key="2">
    <source>
        <dbReference type="EMBL" id="WTU45564.1"/>
    </source>
</evidence>
<accession>A0AAU2HBM9</accession>
<sequence>MHRGIVHVCAWSLATGAAVTLSWWGVHTVMAGTAYDPPRAVPLTGDGHTTQGAVRPLASSTQRPKDSPSPSGPGSPSTTPSKPGDGKPSGSHSPAGPSKSSPSYRSSGNVKGYNVAGGRVVFDIGSASAELVTATPDTGWQMQVWKQPTWIRVTFSKGTREVSAFCTWYNHAPTVELDDRG</sequence>
<dbReference type="EMBL" id="CP108253">
    <property type="protein sequence ID" value="WTU45564.1"/>
    <property type="molecule type" value="Genomic_DNA"/>
</dbReference>
<reference evidence="2" key="1">
    <citation type="submission" date="2022-10" db="EMBL/GenBank/DDBJ databases">
        <title>The complete genomes of actinobacterial strains from the NBC collection.</title>
        <authorList>
            <person name="Joergensen T.S."/>
            <person name="Alvarez Arevalo M."/>
            <person name="Sterndorff E.B."/>
            <person name="Faurdal D."/>
            <person name="Vuksanovic O."/>
            <person name="Mourched A.-S."/>
            <person name="Charusanti P."/>
            <person name="Shaw S."/>
            <person name="Blin K."/>
            <person name="Weber T."/>
        </authorList>
    </citation>
    <scope>NUCLEOTIDE SEQUENCE</scope>
    <source>
        <strain evidence="2">NBC_00060</strain>
    </source>
</reference>
<evidence type="ECO:0008006" key="3">
    <source>
        <dbReference type="Google" id="ProtNLM"/>
    </source>
</evidence>
<feature type="compositionally biased region" description="Low complexity" evidence="1">
    <location>
        <begin position="68"/>
        <end position="83"/>
    </location>
</feature>
<feature type="region of interest" description="Disordered" evidence="1">
    <location>
        <begin position="41"/>
        <end position="107"/>
    </location>
</feature>
<proteinExistence type="predicted"/>
<dbReference type="AlphaFoldDB" id="A0AAU2HBM9"/>
<name>A0AAU2HBM9_9ACTN</name>
<feature type="compositionally biased region" description="Polar residues" evidence="1">
    <location>
        <begin position="47"/>
        <end position="62"/>
    </location>
</feature>
<feature type="compositionally biased region" description="Low complexity" evidence="1">
    <location>
        <begin position="98"/>
        <end position="107"/>
    </location>
</feature>
<protein>
    <recommendedName>
        <fullName evidence="3">Secreted protein</fullName>
    </recommendedName>
</protein>